<dbReference type="SUPFAM" id="SSF50729">
    <property type="entry name" value="PH domain-like"/>
    <property type="match status" value="2"/>
</dbReference>
<dbReference type="FunFam" id="1.10.472.80:FF:000003">
    <property type="entry name" value="Putative TBC1 domain family member 1"/>
    <property type="match status" value="1"/>
</dbReference>
<evidence type="ECO:0000313" key="14">
    <source>
        <dbReference type="Proteomes" id="UP000515154"/>
    </source>
</evidence>
<organism evidence="14 15">
    <name type="scientific">Octopus sinensis</name>
    <name type="common">East Asian common octopus</name>
    <dbReference type="NCBI Taxonomy" id="2607531"/>
    <lineage>
        <taxon>Eukaryota</taxon>
        <taxon>Metazoa</taxon>
        <taxon>Spiralia</taxon>
        <taxon>Lophotrochozoa</taxon>
        <taxon>Mollusca</taxon>
        <taxon>Cephalopoda</taxon>
        <taxon>Coleoidea</taxon>
        <taxon>Octopodiformes</taxon>
        <taxon>Octopoda</taxon>
        <taxon>Incirrata</taxon>
        <taxon>Octopodidae</taxon>
        <taxon>Octopus</taxon>
    </lineage>
</organism>
<dbReference type="Gene3D" id="2.30.29.30">
    <property type="entry name" value="Pleckstrin-homology domain (PH domain)/Phosphotyrosine-binding domain (PTB)"/>
    <property type="match status" value="2"/>
</dbReference>
<proteinExistence type="predicted"/>
<accession>A0A6P7SJE9</accession>
<evidence type="ECO:0000256" key="10">
    <source>
        <dbReference type="SAM" id="Coils"/>
    </source>
</evidence>
<feature type="region of interest" description="Disordered" evidence="11">
    <location>
        <begin position="1"/>
        <end position="114"/>
    </location>
</feature>
<dbReference type="Gene3D" id="1.10.472.80">
    <property type="entry name" value="Ypt/Rab-GAP domain of gyp1p, domain 3"/>
    <property type="match status" value="1"/>
</dbReference>
<feature type="region of interest" description="Disordered" evidence="11">
    <location>
        <begin position="1348"/>
        <end position="1370"/>
    </location>
</feature>
<feature type="region of interest" description="Disordered" evidence="11">
    <location>
        <begin position="686"/>
        <end position="784"/>
    </location>
</feature>
<feature type="compositionally biased region" description="Low complexity" evidence="11">
    <location>
        <begin position="203"/>
        <end position="212"/>
    </location>
</feature>
<dbReference type="GO" id="GO:0032869">
    <property type="term" value="P:cellular response to insulin stimulus"/>
    <property type="evidence" value="ECO:0007669"/>
    <property type="project" value="UniProtKB-ARBA"/>
</dbReference>
<evidence type="ECO:0000313" key="15">
    <source>
        <dbReference type="RefSeq" id="XP_029638479.1"/>
    </source>
</evidence>
<dbReference type="SMART" id="SM00462">
    <property type="entry name" value="PTB"/>
    <property type="match status" value="2"/>
</dbReference>
<dbReference type="KEGG" id="osn:115213779"/>
<dbReference type="FunFam" id="1.10.8.270:FF:000001">
    <property type="entry name" value="TBC1 domain family member 1"/>
    <property type="match status" value="1"/>
</dbReference>
<feature type="coiled-coil region" evidence="10">
    <location>
        <begin position="1263"/>
        <end position="1339"/>
    </location>
</feature>
<comment type="subcellular location">
    <subcellularLocation>
        <location evidence="1">Cytoplasm</location>
    </subcellularLocation>
</comment>
<feature type="compositionally biased region" description="Polar residues" evidence="11">
    <location>
        <begin position="32"/>
        <end position="50"/>
    </location>
</feature>
<feature type="compositionally biased region" description="Polar residues" evidence="11">
    <location>
        <begin position="767"/>
        <end position="784"/>
    </location>
</feature>
<dbReference type="InterPro" id="IPR011993">
    <property type="entry name" value="PH-like_dom_sf"/>
</dbReference>
<keyword evidence="7" id="KW-0007">Acetylation</keyword>
<sequence length="1370" mass="154757">MSLAGKKTCYVGQQDGERYSLEEADDEEESSPLMTSPDASSDQSGAAHSPNTAANQHQHQQHHRHHNNINNNNNNDNNNSSYSNSNNVSSTHHTHTGAKASASTPTSTIASEMSTSNSVASSHATNQYHRTVFEVLYLGSATIDKRYSSPHLVMPWVVAEVKRKTDGFREIRLEVREISLRGVQVLSTSSADSSEHAKHIRATSPNTNTTSSAIQSTAALPSLSSQECQGDSNTLQTDTKEFIVFEHKLQGVSRFAESHQEPRCFAYLTRPQLNSDFHCHVFMAPEENQIPELFASIRKATKEHRDDVTDSNLFFHDVSDSAEPAKAFCEVLYLGKVQVDSCKLTSSDIDRLMHRLCPVDEDGTVNVDSRQRHASDASVRSLPASLDNTVTVTENELEQQQQQLHGVKLNGSSSDFRAAIDSPCSSFENIEESSNEMKSNSHQSYAYSSFVEKEGNQEDSLPQNLVTDIVNRTMLFRLGKEEISLINLDQKRVMLERKFSDISFVSQGCKNQEIFGFTAREPGNGLMCHLLKCHSDSVVEEILMSVKSAFKSAYEQNKLQLNQICTMCPLHQLQKLCQEINVLSTVCGIELLKRRVQQLPEKDAAEMHNRWKQENPQTSEELLEVMMMSLRYLCEQKQKEHNHISTGKTAGKLEFNIMDRRTKTSKLDSFRNKAKKSLTNSFESLIRGRKKDEAREAFRQRSGTTDSESSWAAYSVDSSAPTTPELSPSASPMSKERKFQLPTPPDSPKAGIRPRSSTVGAIPMSTARVTKQNFPPANLNKDNNYTLYKEDNSRRQAENATSPMKHMFLISGSSMAQLSPESASSSVCSSFDDQSSVMATPTRRGSWRHAIFNRVVTPADSTRPYSLDDSPSQEAISCRPTMDARARWRKAIQETLLLIRMNKENQNLRGYFIFYGSRSVVVFRARQDEIQQKRQNLDYEEITPCLKEVTKVWDSMLNNSNRKETQFDKKILIDCIKQGVPKSRRGAIWQLLVEQAQLQSPMVSTGSGLDDASYDDLMRRLTTHQHAILIDLGRTFPKHPYFRTQLGPGQLALFNLLKAYSLIDQEVGYCQGLSFIAGMLLIHMDEESAFHILKYLMFNMGLRNQFRPSMTALQIKLYQLTRLIHDNHRDLYEHFEEHEIVPTLYAAPWFLTIFASQFPLGFVSRVFDLIFLQGIDSIFKVALILLGDHKQLIMHCESFESIVEFLKTTLPSMGLVQMERIINQAFEVDYSKQLHAYVVEYQVLQEEMVYTSTKERHSGNSIIHRLEGANRSLKEQNRELMDKLQNALSQQRSLESAINNFQTNETRLRSKLQALELERAALLDRVATLEKESANFQAQHSLLSDTQSASSLTSSAVESTNLPVSDAEKT</sequence>
<dbReference type="Pfam" id="PF11830">
    <property type="entry name" value="DUF3350"/>
    <property type="match status" value="1"/>
</dbReference>
<dbReference type="Proteomes" id="UP000515154">
    <property type="component" value="Linkage group LG7"/>
</dbReference>
<feature type="compositionally biased region" description="Low complexity" evidence="11">
    <location>
        <begin position="1348"/>
        <end position="1360"/>
    </location>
</feature>
<evidence type="ECO:0000256" key="6">
    <source>
        <dbReference type="ARBA" id="ARBA00022737"/>
    </source>
</evidence>
<dbReference type="SUPFAM" id="SSF47923">
    <property type="entry name" value="Ypt/Rab-GAP domain of gyp1p"/>
    <property type="match status" value="2"/>
</dbReference>
<dbReference type="PROSITE" id="PS50086">
    <property type="entry name" value="TBC_RABGAP"/>
    <property type="match status" value="1"/>
</dbReference>
<feature type="compositionally biased region" description="Polar residues" evidence="11">
    <location>
        <begin position="701"/>
        <end position="732"/>
    </location>
</feature>
<dbReference type="InterPro" id="IPR035969">
    <property type="entry name" value="Rab-GAP_TBC_sf"/>
</dbReference>
<evidence type="ECO:0000256" key="5">
    <source>
        <dbReference type="ARBA" id="ARBA00022553"/>
    </source>
</evidence>
<evidence type="ECO:0000259" key="13">
    <source>
        <dbReference type="PROSITE" id="PS50086"/>
    </source>
</evidence>
<evidence type="ECO:0000256" key="8">
    <source>
        <dbReference type="ARBA" id="ARBA00072013"/>
    </source>
</evidence>
<feature type="compositionally biased region" description="Polar residues" evidence="11">
    <location>
        <begin position="213"/>
        <end position="233"/>
    </location>
</feature>
<protein>
    <recommendedName>
        <fullName evidence="8">TBC1 domain family member 4</fullName>
    </recommendedName>
    <alternativeName>
        <fullName evidence="9">Akt substrate of 160 kDa</fullName>
    </alternativeName>
</protein>
<keyword evidence="2" id="KW-0343">GTPase activation</keyword>
<dbReference type="SMART" id="SM00164">
    <property type="entry name" value="TBC"/>
    <property type="match status" value="1"/>
</dbReference>
<dbReference type="Gene3D" id="1.10.10.2750">
    <property type="match status" value="1"/>
</dbReference>
<evidence type="ECO:0000256" key="11">
    <source>
        <dbReference type="SAM" id="MobiDB-lite"/>
    </source>
</evidence>
<dbReference type="InterPro" id="IPR021785">
    <property type="entry name" value="DUF3350"/>
</dbReference>
<evidence type="ECO:0000256" key="9">
    <source>
        <dbReference type="ARBA" id="ARBA00081861"/>
    </source>
</evidence>
<feature type="region of interest" description="Disordered" evidence="11">
    <location>
        <begin position="191"/>
        <end position="233"/>
    </location>
</feature>
<keyword evidence="14" id="KW-1185">Reference proteome</keyword>
<dbReference type="GO" id="GO:0005096">
    <property type="term" value="F:GTPase activator activity"/>
    <property type="evidence" value="ECO:0007669"/>
    <property type="project" value="UniProtKB-KW"/>
</dbReference>
<evidence type="ECO:0000256" key="3">
    <source>
        <dbReference type="ARBA" id="ARBA00022481"/>
    </source>
</evidence>
<evidence type="ECO:0000256" key="7">
    <source>
        <dbReference type="ARBA" id="ARBA00022990"/>
    </source>
</evidence>
<dbReference type="Pfam" id="PF00640">
    <property type="entry name" value="PID"/>
    <property type="match status" value="1"/>
</dbReference>
<gene>
    <name evidence="15" type="primary">LOC115213779</name>
</gene>
<keyword evidence="3" id="KW-0488">Methylation</keyword>
<keyword evidence="10" id="KW-0175">Coiled coil</keyword>
<dbReference type="InterPro" id="IPR000195">
    <property type="entry name" value="Rab-GAP-TBC_dom"/>
</dbReference>
<dbReference type="Gene3D" id="1.10.8.270">
    <property type="entry name" value="putative rabgap domain of human tbc1 domain family member 14 like domains"/>
    <property type="match status" value="1"/>
</dbReference>
<feature type="compositionally biased region" description="Basic and acidic residues" evidence="11">
    <location>
        <begin position="690"/>
        <end position="699"/>
    </location>
</feature>
<dbReference type="InterPro" id="IPR006020">
    <property type="entry name" value="PTB/PI_dom"/>
</dbReference>
<feature type="domain" description="PID" evidence="12">
    <location>
        <begin position="481"/>
        <end position="556"/>
    </location>
</feature>
<keyword evidence="5" id="KW-0597">Phosphoprotein</keyword>
<feature type="domain" description="Rab-GAP TBC" evidence="13">
    <location>
        <begin position="979"/>
        <end position="1174"/>
    </location>
</feature>
<name>A0A6P7SJE9_9MOLL</name>
<dbReference type="InterPro" id="IPR050302">
    <property type="entry name" value="Rab_GAP_TBC_domain"/>
</dbReference>
<keyword evidence="6" id="KW-0677">Repeat</keyword>
<dbReference type="Pfam" id="PF00566">
    <property type="entry name" value="RabGAP-TBC"/>
    <property type="match status" value="1"/>
</dbReference>
<keyword evidence="4" id="KW-0963">Cytoplasm</keyword>
<dbReference type="GO" id="GO:0005737">
    <property type="term" value="C:cytoplasm"/>
    <property type="evidence" value="ECO:0007669"/>
    <property type="project" value="UniProtKB-SubCell"/>
</dbReference>
<dbReference type="PROSITE" id="PS01179">
    <property type="entry name" value="PID"/>
    <property type="match status" value="1"/>
</dbReference>
<dbReference type="FunFam" id="1.10.10.2750:FF:000002">
    <property type="entry name" value="TBC1 domain family member 4"/>
    <property type="match status" value="1"/>
</dbReference>
<dbReference type="PANTHER" id="PTHR47219:SF16">
    <property type="entry name" value="GTPASE ACTIVATING PROTEIN"/>
    <property type="match status" value="1"/>
</dbReference>
<evidence type="ECO:0000256" key="2">
    <source>
        <dbReference type="ARBA" id="ARBA00022468"/>
    </source>
</evidence>
<feature type="compositionally biased region" description="Low complexity" evidence="11">
    <location>
        <begin position="68"/>
        <end position="111"/>
    </location>
</feature>
<dbReference type="PANTHER" id="PTHR47219">
    <property type="entry name" value="RAB GTPASE-ACTIVATING PROTEIN 1-LIKE"/>
    <property type="match status" value="1"/>
</dbReference>
<reference evidence="15" key="1">
    <citation type="submission" date="2025-08" db="UniProtKB">
        <authorList>
            <consortium name="RefSeq"/>
        </authorList>
    </citation>
    <scope>IDENTIFICATION</scope>
</reference>
<evidence type="ECO:0000256" key="1">
    <source>
        <dbReference type="ARBA" id="ARBA00004496"/>
    </source>
</evidence>
<evidence type="ECO:0000256" key="4">
    <source>
        <dbReference type="ARBA" id="ARBA00022490"/>
    </source>
</evidence>
<dbReference type="CDD" id="cd00934">
    <property type="entry name" value="PTB"/>
    <property type="match status" value="1"/>
</dbReference>
<dbReference type="RefSeq" id="XP_029638479.1">
    <property type="nucleotide sequence ID" value="XM_029782619.2"/>
</dbReference>
<evidence type="ECO:0000259" key="12">
    <source>
        <dbReference type="PROSITE" id="PS01179"/>
    </source>
</evidence>